<name>A0A369JW99_HYPMA</name>
<proteinExistence type="predicted"/>
<dbReference type="Proteomes" id="UP000076154">
    <property type="component" value="Unassembled WGS sequence"/>
</dbReference>
<evidence type="ECO:0000313" key="2">
    <source>
        <dbReference type="Proteomes" id="UP000076154"/>
    </source>
</evidence>
<gene>
    <name evidence="1" type="ORF">Hypma_005564</name>
</gene>
<dbReference type="OrthoDB" id="3025667at2759"/>
<accession>A0A369JW99</accession>
<comment type="caution">
    <text evidence="1">The sequence shown here is derived from an EMBL/GenBank/DDBJ whole genome shotgun (WGS) entry which is preliminary data.</text>
</comment>
<evidence type="ECO:0000313" key="1">
    <source>
        <dbReference type="EMBL" id="RDB26611.1"/>
    </source>
</evidence>
<protein>
    <submittedName>
        <fullName evidence="1">Uncharacterized protein</fullName>
    </submittedName>
</protein>
<keyword evidence="2" id="KW-1185">Reference proteome</keyword>
<reference evidence="1" key="1">
    <citation type="submission" date="2018-04" db="EMBL/GenBank/DDBJ databases">
        <title>Whole genome sequencing of Hypsizygus marmoreus.</title>
        <authorList>
            <person name="Choi I.-G."/>
            <person name="Min B."/>
            <person name="Kim J.-G."/>
            <person name="Kim S."/>
            <person name="Oh Y.-L."/>
            <person name="Kong W.-S."/>
            <person name="Park H."/>
            <person name="Jeong J."/>
            <person name="Song E.-S."/>
        </authorList>
    </citation>
    <scope>NUCLEOTIDE SEQUENCE [LARGE SCALE GENOMIC DNA]</scope>
    <source>
        <strain evidence="1">51987-8</strain>
    </source>
</reference>
<dbReference type="EMBL" id="LUEZ02000025">
    <property type="protein sequence ID" value="RDB26611.1"/>
    <property type="molecule type" value="Genomic_DNA"/>
</dbReference>
<sequence length="244" mass="27859">MTSEQAREHELEEFAALYCKYTLLCDDMATAMQDDSKAEVDEAYERVSMDFLDVQRVQLSSGRARTPEQIQLDLDALAETCEIEAESLDDCVLVSHAASTYVRTMMRMISAPPRSPDDSLKVIQMATQMLLQEHDGEPRFPEFLPRQIKLVPDNPTTRRVFPDDIEYWRSHPSELTRKGFMMIECEANNGIGDVFFVLDHAVKHLGGSCYEVQHEALGEEVFTYKAEHLLEMIAEAELVTNMTR</sequence>
<dbReference type="AlphaFoldDB" id="A0A369JW99"/>
<dbReference type="InParanoid" id="A0A369JW99"/>
<organism evidence="1 2">
    <name type="scientific">Hypsizygus marmoreus</name>
    <name type="common">White beech mushroom</name>
    <name type="synonym">Agaricus marmoreus</name>
    <dbReference type="NCBI Taxonomy" id="39966"/>
    <lineage>
        <taxon>Eukaryota</taxon>
        <taxon>Fungi</taxon>
        <taxon>Dikarya</taxon>
        <taxon>Basidiomycota</taxon>
        <taxon>Agaricomycotina</taxon>
        <taxon>Agaricomycetes</taxon>
        <taxon>Agaricomycetidae</taxon>
        <taxon>Agaricales</taxon>
        <taxon>Tricholomatineae</taxon>
        <taxon>Lyophyllaceae</taxon>
        <taxon>Hypsizygus</taxon>
    </lineage>
</organism>